<evidence type="ECO:0000259" key="3">
    <source>
        <dbReference type="Pfam" id="PF13472"/>
    </source>
</evidence>
<gene>
    <name evidence="4" type="ORF">M3D93_15445</name>
</gene>
<sequence>MARYVALGDSFAALGPTNAPTSGPEACLRSTRNYPSLLAGDIRPGEFIDATCGGARTVDMTAPQIPETPPQFDALTAETDLVTLSIGGNDIGFGDIVGCVMRTARVADGAPCRERLDGVTSDALAGLAGRLDDVYAGIRERSPDARIVTTAYLPLVPELDSCDFVDRMSPGDVDWTRSVTERINRVVVDAADRAGAAAVLPDDAASRHACAPVAGRYTDFTGIETASHPTHPTAAGHRAMAEAVADVL</sequence>
<dbReference type="PANTHER" id="PTHR37981:SF1">
    <property type="entry name" value="SGNH HYDROLASE-TYPE ESTERASE DOMAIN-CONTAINING PROTEIN"/>
    <property type="match status" value="1"/>
</dbReference>
<keyword evidence="2" id="KW-1015">Disulfide bond</keyword>
<feature type="active site" evidence="1">
    <location>
        <position position="231"/>
    </location>
</feature>
<dbReference type="CDD" id="cd01823">
    <property type="entry name" value="SEST_like"/>
    <property type="match status" value="1"/>
</dbReference>
<feature type="disulfide bond" evidence="2">
    <location>
        <begin position="99"/>
        <end position="112"/>
    </location>
</feature>
<dbReference type="Pfam" id="PF13472">
    <property type="entry name" value="Lipase_GDSL_2"/>
    <property type="match status" value="1"/>
</dbReference>
<feature type="disulfide bond" evidence="2">
    <location>
        <begin position="27"/>
        <end position="52"/>
    </location>
</feature>
<feature type="disulfide bond" evidence="2">
    <location>
        <begin position="162"/>
        <end position="210"/>
    </location>
</feature>
<reference evidence="4" key="1">
    <citation type="submission" date="2022-04" db="EMBL/GenBank/DDBJ databases">
        <title>Human microbiome associated bacterial genomes.</title>
        <authorList>
            <person name="Sandstrom S."/>
            <person name="Salamzade R."/>
            <person name="Kalan L.R."/>
        </authorList>
    </citation>
    <scope>NUCLEOTIDE SEQUENCE</scope>
    <source>
        <strain evidence="4">P3-SID1762</strain>
    </source>
</reference>
<evidence type="ECO:0000313" key="5">
    <source>
        <dbReference type="Proteomes" id="UP001206890"/>
    </source>
</evidence>
<dbReference type="InterPro" id="IPR013830">
    <property type="entry name" value="SGNH_hydro"/>
</dbReference>
<feature type="domain" description="SGNH hydrolase-type esterase" evidence="3">
    <location>
        <begin position="6"/>
        <end position="239"/>
    </location>
</feature>
<accession>A0AAW5QBD9</accession>
<name>A0AAW5QBD9_9ACTN</name>
<protein>
    <submittedName>
        <fullName evidence="4">SGNH/GDSL hydrolase family protein</fullName>
    </submittedName>
</protein>
<keyword evidence="4" id="KW-0378">Hydrolase</keyword>
<dbReference type="InterPro" id="IPR036514">
    <property type="entry name" value="SGNH_hydro_sf"/>
</dbReference>
<evidence type="ECO:0000256" key="1">
    <source>
        <dbReference type="PIRSR" id="PIRSR637460-1"/>
    </source>
</evidence>
<feature type="active site" description="Nucleophile" evidence="1">
    <location>
        <position position="10"/>
    </location>
</feature>
<dbReference type="InterPro" id="IPR037460">
    <property type="entry name" value="SEST-like"/>
</dbReference>
<dbReference type="AlphaFoldDB" id="A0AAW5QBD9"/>
<dbReference type="RefSeq" id="WP_246830836.1">
    <property type="nucleotide sequence ID" value="NZ_JALXPR010000053.1"/>
</dbReference>
<evidence type="ECO:0000256" key="2">
    <source>
        <dbReference type="PIRSR" id="PIRSR637460-2"/>
    </source>
</evidence>
<dbReference type="PANTHER" id="PTHR37981">
    <property type="entry name" value="LIPASE 2"/>
    <property type="match status" value="1"/>
</dbReference>
<dbReference type="Proteomes" id="UP001206890">
    <property type="component" value="Unassembled WGS sequence"/>
</dbReference>
<proteinExistence type="predicted"/>
<comment type="caution">
    <text evidence="4">The sequence shown here is derived from an EMBL/GenBank/DDBJ whole genome shotgun (WGS) entry which is preliminary data.</text>
</comment>
<dbReference type="EMBL" id="JALXTC010000107">
    <property type="protein sequence ID" value="MCT2119127.1"/>
    <property type="molecule type" value="Genomic_DNA"/>
</dbReference>
<dbReference type="Gene3D" id="3.40.50.1110">
    <property type="entry name" value="SGNH hydrolase"/>
    <property type="match status" value="1"/>
</dbReference>
<organism evidence="4 5">
    <name type="scientific">Dietzia cinnamea</name>
    <dbReference type="NCBI Taxonomy" id="321318"/>
    <lineage>
        <taxon>Bacteria</taxon>
        <taxon>Bacillati</taxon>
        <taxon>Actinomycetota</taxon>
        <taxon>Actinomycetes</taxon>
        <taxon>Mycobacteriales</taxon>
        <taxon>Dietziaceae</taxon>
        <taxon>Dietzia</taxon>
    </lineage>
</organism>
<dbReference type="GO" id="GO:0004806">
    <property type="term" value="F:triacylglycerol lipase activity"/>
    <property type="evidence" value="ECO:0007669"/>
    <property type="project" value="TreeGrafter"/>
</dbReference>
<dbReference type="GO" id="GO:0019433">
    <property type="term" value="P:triglyceride catabolic process"/>
    <property type="evidence" value="ECO:0007669"/>
    <property type="project" value="TreeGrafter"/>
</dbReference>
<dbReference type="SUPFAM" id="SSF52266">
    <property type="entry name" value="SGNH hydrolase"/>
    <property type="match status" value="1"/>
</dbReference>
<evidence type="ECO:0000313" key="4">
    <source>
        <dbReference type="EMBL" id="MCT2119127.1"/>
    </source>
</evidence>